<feature type="compositionally biased region" description="Polar residues" evidence="1">
    <location>
        <begin position="15"/>
        <end position="32"/>
    </location>
</feature>
<comment type="caution">
    <text evidence="3">The sequence shown here is derived from an EMBL/GenBank/DDBJ whole genome shotgun (WGS) entry which is preliminary data.</text>
</comment>
<organism evidence="3 4">
    <name type="scientific">Candolleomyces aberdarensis</name>
    <dbReference type="NCBI Taxonomy" id="2316362"/>
    <lineage>
        <taxon>Eukaryota</taxon>
        <taxon>Fungi</taxon>
        <taxon>Dikarya</taxon>
        <taxon>Basidiomycota</taxon>
        <taxon>Agaricomycotina</taxon>
        <taxon>Agaricomycetes</taxon>
        <taxon>Agaricomycetidae</taxon>
        <taxon>Agaricales</taxon>
        <taxon>Agaricineae</taxon>
        <taxon>Psathyrellaceae</taxon>
        <taxon>Candolleomyces</taxon>
    </lineage>
</organism>
<accession>A0A4Q2DNI6</accession>
<proteinExistence type="predicted"/>
<feature type="transmembrane region" description="Helical" evidence="2">
    <location>
        <begin position="305"/>
        <end position="327"/>
    </location>
</feature>
<sequence length="434" mass="48923">MSSISLHMLEVRTVPPQTTSSLNGASDASQDSDNVHNEGDIKDAEARGKEVMYQKDMSRGEFDCHLNPQADGHTFSDLRVFFLNTRTVSTPSGKPHFPGIFGRAPPQQPIDNNDDSMTIEHLINTLGVHPKLRQNFLPGALWLSGTGNALYKTWATAAGAVSSIEGFYRYSMMNEDGLRDFRVRVWFHHDLEGRSSKYIVHNLPEKHQDTLKELAEKQLTCGHGVGYQADWQAMSIDCLIVEMVADSWKNRIDHVFKTLVAYEQISLEEYNEKRLSAASLELHTLAQNIHVMQEEMYGNVEKIKFLVDICGFLSVPPCASIFSMAFFDKGPSQSLSVTKDVWLYPVIAIPFTLFTIFVWFWWRKREIKSAFQLSSLIDADLGRANFPGTTLTNGGPRVDPHHFAHASPTYTIITLHSDEHSSDFRVRIPSPDST</sequence>
<reference evidence="3 4" key="1">
    <citation type="submission" date="2019-01" db="EMBL/GenBank/DDBJ databases">
        <title>Draft genome sequence of Psathyrella aberdarensis IHI B618.</title>
        <authorList>
            <person name="Buettner E."/>
            <person name="Kellner H."/>
        </authorList>
    </citation>
    <scope>NUCLEOTIDE SEQUENCE [LARGE SCALE GENOMIC DNA]</scope>
    <source>
        <strain evidence="3 4">IHI B618</strain>
    </source>
</reference>
<protein>
    <submittedName>
        <fullName evidence="3">Uncharacterized protein</fullName>
    </submittedName>
</protein>
<dbReference type="AlphaFoldDB" id="A0A4Q2DNI6"/>
<dbReference type="OrthoDB" id="2830640at2759"/>
<dbReference type="STRING" id="2316362.A0A4Q2DNI6"/>
<gene>
    <name evidence="3" type="ORF">EST38_g5498</name>
</gene>
<name>A0A4Q2DNI6_9AGAR</name>
<dbReference type="Proteomes" id="UP000290288">
    <property type="component" value="Unassembled WGS sequence"/>
</dbReference>
<keyword evidence="4" id="KW-1185">Reference proteome</keyword>
<keyword evidence="2" id="KW-0472">Membrane</keyword>
<evidence type="ECO:0000313" key="4">
    <source>
        <dbReference type="Proteomes" id="UP000290288"/>
    </source>
</evidence>
<feature type="region of interest" description="Disordered" evidence="1">
    <location>
        <begin position="1"/>
        <end position="45"/>
    </location>
</feature>
<keyword evidence="2" id="KW-0812">Transmembrane</keyword>
<feature type="transmembrane region" description="Helical" evidence="2">
    <location>
        <begin position="342"/>
        <end position="362"/>
    </location>
</feature>
<feature type="compositionally biased region" description="Basic and acidic residues" evidence="1">
    <location>
        <begin position="33"/>
        <end position="45"/>
    </location>
</feature>
<keyword evidence="2" id="KW-1133">Transmembrane helix</keyword>
<dbReference type="EMBL" id="SDEE01000153">
    <property type="protein sequence ID" value="RXW20355.1"/>
    <property type="molecule type" value="Genomic_DNA"/>
</dbReference>
<evidence type="ECO:0000313" key="3">
    <source>
        <dbReference type="EMBL" id="RXW20355.1"/>
    </source>
</evidence>
<evidence type="ECO:0000256" key="1">
    <source>
        <dbReference type="SAM" id="MobiDB-lite"/>
    </source>
</evidence>
<evidence type="ECO:0000256" key="2">
    <source>
        <dbReference type="SAM" id="Phobius"/>
    </source>
</evidence>